<feature type="compositionally biased region" description="Acidic residues" evidence="5">
    <location>
        <begin position="364"/>
        <end position="379"/>
    </location>
</feature>
<dbReference type="InterPro" id="IPR040459">
    <property type="entry name" value="MJ1316"/>
</dbReference>
<dbReference type="PROSITE" id="PS50103">
    <property type="entry name" value="ZF_C3H1"/>
    <property type="match status" value="1"/>
</dbReference>
<organism evidence="7 8">
    <name type="scientific">Anguilla anguilla</name>
    <name type="common">European freshwater eel</name>
    <name type="synonym">Muraena anguilla</name>
    <dbReference type="NCBI Taxonomy" id="7936"/>
    <lineage>
        <taxon>Eukaryota</taxon>
        <taxon>Metazoa</taxon>
        <taxon>Chordata</taxon>
        <taxon>Craniata</taxon>
        <taxon>Vertebrata</taxon>
        <taxon>Euteleostomi</taxon>
        <taxon>Actinopterygii</taxon>
        <taxon>Neopterygii</taxon>
        <taxon>Teleostei</taxon>
        <taxon>Anguilliformes</taxon>
        <taxon>Anguillidae</taxon>
        <taxon>Anguilla</taxon>
    </lineage>
</organism>
<sequence length="619" mass="69218">MAAERASLPCGSDEDLRTRPLDEHMSSNVGESLNPGETVVGRDNKEKPQDDLSGNNVCGQEVDGVAICQFFLLGRCHFGNKCRLSHSLPQSASNVPESRHDTEQDAGNRKKVGKMKKMQKRGKNVKEVEGKEYTKKPRMRTADDVISRILWDPSLDPTDFSVGYLDRFLGVLERPFSEFSWDTDICSCDYSEELALPRHRFQYFTYRGRRVWDRESRMDGVFGSTGGPLEPPFAAGGEKEEGNVSQEARPQESGGELHETCNELREESTSGHAGEAHDQDSFHMHPGVDEEKETGDLSHTLAEVAGDPQSSQKCFLNDTPQGTQTAGVESETCEKEAVDVSELSMSTAQMSVSERGNANREGSDGEQEEWKEEWEEEEKEQLSWQLWSSSKQGSRSPVETEKQSPVFRGGARSEPLGQRQRPSRGRPTHFITFRADTPTLLSGLQGLREEITSLFPCSAPHWVSPESLHITLSLLVLSGPEEVSTACKILREFAQKRSQPPLSLSFPPKLDHFGGRVLFLTPQPLSGLQSLNRPLQEVYGEQGWLHRDSVSPNYHLTLAKMKGNEGERVFKRVVDMYSVARLRAIDFGKLVVNQLCLCVNSKSKMEDGFYETLCVVNLQ</sequence>
<dbReference type="AlphaFoldDB" id="A0A9D3S9B8"/>
<dbReference type="EMBL" id="JAFIRN010000001">
    <property type="protein sequence ID" value="KAG5856346.1"/>
    <property type="molecule type" value="Genomic_DNA"/>
</dbReference>
<evidence type="ECO:0000256" key="1">
    <source>
        <dbReference type="ARBA" id="ARBA00022723"/>
    </source>
</evidence>
<name>A0A9D3S9B8_ANGAN</name>
<dbReference type="Pfam" id="PF04457">
    <property type="entry name" value="MJ1316"/>
    <property type="match status" value="1"/>
</dbReference>
<feature type="compositionally biased region" description="Polar residues" evidence="5">
    <location>
        <begin position="343"/>
        <end position="356"/>
    </location>
</feature>
<evidence type="ECO:0000256" key="5">
    <source>
        <dbReference type="SAM" id="MobiDB-lite"/>
    </source>
</evidence>
<keyword evidence="8" id="KW-1185">Reference proteome</keyword>
<comment type="caution">
    <text evidence="7">The sequence shown here is derived from an EMBL/GenBank/DDBJ whole genome shotgun (WGS) entry which is preliminary data.</text>
</comment>
<reference evidence="7" key="1">
    <citation type="submission" date="2021-01" db="EMBL/GenBank/DDBJ databases">
        <title>A chromosome-scale assembly of European eel, Anguilla anguilla.</title>
        <authorList>
            <person name="Henkel C."/>
            <person name="Jong-Raadsen S.A."/>
            <person name="Dufour S."/>
            <person name="Weltzien F.-A."/>
            <person name="Palstra A.P."/>
            <person name="Pelster B."/>
            <person name="Spaink H.P."/>
            <person name="Van Den Thillart G.E."/>
            <person name="Jansen H."/>
            <person name="Zahm M."/>
            <person name="Klopp C."/>
            <person name="Cedric C."/>
            <person name="Louis A."/>
            <person name="Berthelot C."/>
            <person name="Parey E."/>
            <person name="Roest Crollius H."/>
            <person name="Montfort J."/>
            <person name="Robinson-Rechavi M."/>
            <person name="Bucao C."/>
            <person name="Bouchez O."/>
            <person name="Gislard M."/>
            <person name="Lluch J."/>
            <person name="Milhes M."/>
            <person name="Lampietro C."/>
            <person name="Lopez Roques C."/>
            <person name="Donnadieu C."/>
            <person name="Braasch I."/>
            <person name="Desvignes T."/>
            <person name="Postlethwait J."/>
            <person name="Bobe J."/>
            <person name="Guiguen Y."/>
            <person name="Dirks R."/>
        </authorList>
    </citation>
    <scope>NUCLEOTIDE SEQUENCE</scope>
    <source>
        <strain evidence="7">Tag_6206</strain>
        <tissue evidence="7">Liver</tissue>
    </source>
</reference>
<dbReference type="Pfam" id="PF10469">
    <property type="entry name" value="AKAP7_NLS"/>
    <property type="match status" value="1"/>
</dbReference>
<protein>
    <recommendedName>
        <fullName evidence="6">C3H1-type domain-containing protein</fullName>
    </recommendedName>
</protein>
<dbReference type="PANTHER" id="PTHR46729:SF1">
    <property type="entry name" value="LEUKOCYTE RECEPTOR CLUSTER MEMBER 9"/>
    <property type="match status" value="1"/>
</dbReference>
<feature type="region of interest" description="Disordered" evidence="5">
    <location>
        <begin position="1"/>
        <end position="56"/>
    </location>
</feature>
<dbReference type="Gene3D" id="4.10.1000.10">
    <property type="entry name" value="Zinc finger, CCCH-type"/>
    <property type="match status" value="1"/>
</dbReference>
<keyword evidence="1 4" id="KW-0479">Metal-binding</keyword>
<dbReference type="InterPro" id="IPR000571">
    <property type="entry name" value="Znf_CCCH"/>
</dbReference>
<evidence type="ECO:0000313" key="8">
    <source>
        <dbReference type="Proteomes" id="UP001044222"/>
    </source>
</evidence>
<feature type="region of interest" description="Disordered" evidence="5">
    <location>
        <begin position="222"/>
        <end position="429"/>
    </location>
</feature>
<evidence type="ECO:0000256" key="4">
    <source>
        <dbReference type="PROSITE-ProRule" id="PRU00723"/>
    </source>
</evidence>
<feature type="compositionally biased region" description="Polar residues" evidence="5">
    <location>
        <begin position="308"/>
        <end position="327"/>
    </location>
</feature>
<dbReference type="InterPro" id="IPR041367">
    <property type="entry name" value="Znf-CCCH_4"/>
</dbReference>
<evidence type="ECO:0000259" key="6">
    <source>
        <dbReference type="PROSITE" id="PS50103"/>
    </source>
</evidence>
<proteinExistence type="predicted"/>
<feature type="compositionally biased region" description="Basic and acidic residues" evidence="5">
    <location>
        <begin position="97"/>
        <end position="108"/>
    </location>
</feature>
<feature type="compositionally biased region" description="Basic and acidic residues" evidence="5">
    <location>
        <begin position="255"/>
        <end position="289"/>
    </location>
</feature>
<feature type="compositionally biased region" description="Basic residues" evidence="5">
    <location>
        <begin position="109"/>
        <end position="123"/>
    </location>
</feature>
<dbReference type="SUPFAM" id="SSF55144">
    <property type="entry name" value="LigT-like"/>
    <property type="match status" value="1"/>
</dbReference>
<evidence type="ECO:0000256" key="3">
    <source>
        <dbReference type="ARBA" id="ARBA00022833"/>
    </source>
</evidence>
<keyword evidence="2 4" id="KW-0863">Zinc-finger</keyword>
<keyword evidence="3 4" id="KW-0862">Zinc</keyword>
<feature type="compositionally biased region" description="Basic and acidic residues" evidence="5">
    <location>
        <begin position="40"/>
        <end position="50"/>
    </location>
</feature>
<dbReference type="InterPro" id="IPR009097">
    <property type="entry name" value="Cyclic_Pdiesterase"/>
</dbReference>
<feature type="compositionally biased region" description="Basic and acidic residues" evidence="5">
    <location>
        <begin position="14"/>
        <end position="25"/>
    </location>
</feature>
<dbReference type="Proteomes" id="UP001044222">
    <property type="component" value="Unassembled WGS sequence"/>
</dbReference>
<feature type="domain" description="C3H1-type" evidence="6">
    <location>
        <begin position="63"/>
        <end position="89"/>
    </location>
</feature>
<feature type="region of interest" description="Disordered" evidence="5">
    <location>
        <begin position="88"/>
        <end position="125"/>
    </location>
</feature>
<dbReference type="Pfam" id="PF18044">
    <property type="entry name" value="zf-CCCH_4"/>
    <property type="match status" value="1"/>
</dbReference>
<evidence type="ECO:0000313" key="7">
    <source>
        <dbReference type="EMBL" id="KAG5856346.1"/>
    </source>
</evidence>
<gene>
    <name evidence="7" type="ORF">ANANG_G00007030</name>
</gene>
<dbReference type="OrthoDB" id="10263155at2759"/>
<dbReference type="InterPro" id="IPR019510">
    <property type="entry name" value="AKAP7-like_phosphoesterase"/>
</dbReference>
<accession>A0A9D3S9B8</accession>
<feature type="zinc finger region" description="C3H1-type" evidence="4">
    <location>
        <begin position="63"/>
        <end position="89"/>
    </location>
</feature>
<dbReference type="GO" id="GO:0008270">
    <property type="term" value="F:zinc ion binding"/>
    <property type="evidence" value="ECO:0007669"/>
    <property type="project" value="UniProtKB-KW"/>
</dbReference>
<dbReference type="InterPro" id="IPR042653">
    <property type="entry name" value="Leng9"/>
</dbReference>
<evidence type="ECO:0000256" key="2">
    <source>
        <dbReference type="ARBA" id="ARBA00022771"/>
    </source>
</evidence>
<dbReference type="PANTHER" id="PTHR46729">
    <property type="entry name" value="LEUKOCYTE RECEPTOR CLUSTER MEMBER 9"/>
    <property type="match status" value="1"/>
</dbReference>
<dbReference type="OMA" id="LGKLWLC"/>
<dbReference type="Gene3D" id="3.90.1140.10">
    <property type="entry name" value="Cyclic phosphodiesterase"/>
    <property type="match status" value="1"/>
</dbReference>